<reference evidence="9 10" key="1">
    <citation type="journal article" date="2015" name="Genome Announc.">
        <title>Expanding the biotechnology potential of lactobacilli through comparative genomics of 213 strains and associated genera.</title>
        <authorList>
            <person name="Sun Z."/>
            <person name="Harris H.M."/>
            <person name="McCann A."/>
            <person name="Guo C."/>
            <person name="Argimon S."/>
            <person name="Zhang W."/>
            <person name="Yang X."/>
            <person name="Jeffery I.B."/>
            <person name="Cooney J.C."/>
            <person name="Kagawa T.F."/>
            <person name="Liu W."/>
            <person name="Song Y."/>
            <person name="Salvetti E."/>
            <person name="Wrobel A."/>
            <person name="Rasinkangas P."/>
            <person name="Parkhill J."/>
            <person name="Rea M.C."/>
            <person name="O'Sullivan O."/>
            <person name="Ritari J."/>
            <person name="Douillard F.P."/>
            <person name="Paul Ross R."/>
            <person name="Yang R."/>
            <person name="Briner A.E."/>
            <person name="Felis G.E."/>
            <person name="de Vos W.M."/>
            <person name="Barrangou R."/>
            <person name="Klaenhammer T.R."/>
            <person name="Caufield P.W."/>
            <person name="Cui Y."/>
            <person name="Zhang H."/>
            <person name="O'Toole P.W."/>
        </authorList>
    </citation>
    <scope>NUCLEOTIDE SEQUENCE [LARGE SCALE GENOMIC DNA]</scope>
    <source>
        <strain evidence="9 10">DSM 16761</strain>
    </source>
</reference>
<keyword evidence="4 7" id="KW-1133">Transmembrane helix</keyword>
<feature type="transmembrane region" description="Helical" evidence="7">
    <location>
        <begin position="33"/>
        <end position="57"/>
    </location>
</feature>
<dbReference type="InterPro" id="IPR052027">
    <property type="entry name" value="PspC"/>
</dbReference>
<gene>
    <name evidence="9" type="ORF">FC59_GL000326</name>
</gene>
<feature type="compositionally biased region" description="Polar residues" evidence="6">
    <location>
        <begin position="75"/>
        <end position="88"/>
    </location>
</feature>
<accession>A0A0R1VI05</accession>
<evidence type="ECO:0000256" key="5">
    <source>
        <dbReference type="ARBA" id="ARBA00023136"/>
    </source>
</evidence>
<dbReference type="Proteomes" id="UP000051307">
    <property type="component" value="Unassembled WGS sequence"/>
</dbReference>
<dbReference type="PATRIC" id="fig|1423767.3.peg.338"/>
<dbReference type="eggNOG" id="COG1983">
    <property type="taxonomic scope" value="Bacteria"/>
</dbReference>
<keyword evidence="2" id="KW-1003">Cell membrane</keyword>
<dbReference type="EMBL" id="AZFU01000015">
    <property type="protein sequence ID" value="KRM05098.1"/>
    <property type="molecule type" value="Genomic_DNA"/>
</dbReference>
<evidence type="ECO:0000256" key="3">
    <source>
        <dbReference type="ARBA" id="ARBA00022692"/>
    </source>
</evidence>
<evidence type="ECO:0000313" key="10">
    <source>
        <dbReference type="Proteomes" id="UP000051307"/>
    </source>
</evidence>
<dbReference type="Pfam" id="PF04024">
    <property type="entry name" value="PspC"/>
    <property type="match status" value="1"/>
</dbReference>
<feature type="region of interest" description="Disordered" evidence="6">
    <location>
        <begin position="64"/>
        <end position="113"/>
    </location>
</feature>
<keyword evidence="5 7" id="KW-0472">Membrane</keyword>
<comment type="subcellular location">
    <subcellularLocation>
        <location evidence="1">Cell membrane</location>
        <topology evidence="1">Single-pass membrane protein</topology>
    </subcellularLocation>
</comment>
<proteinExistence type="predicted"/>
<comment type="caution">
    <text evidence="9">The sequence shown here is derived from an EMBL/GenBank/DDBJ whole genome shotgun (WGS) entry which is preliminary data.</text>
</comment>
<evidence type="ECO:0000256" key="6">
    <source>
        <dbReference type="SAM" id="MobiDB-lite"/>
    </source>
</evidence>
<sequence>MQKRLTKSQNKILAGVFGGIADYFNLDPAWVRIIGAALIIFTGFFPGTALYIIAAMVMPEPNEVAPKTERHETDYQTGRPNTMNGNFTKSDDNADSDHDDEDKKSDDNQNSEN</sequence>
<dbReference type="RefSeq" id="WP_025015301.1">
    <property type="nucleotide sequence ID" value="NZ_AZFU01000015.1"/>
</dbReference>
<evidence type="ECO:0000313" key="9">
    <source>
        <dbReference type="EMBL" id="KRM05098.1"/>
    </source>
</evidence>
<evidence type="ECO:0000256" key="7">
    <source>
        <dbReference type="SAM" id="Phobius"/>
    </source>
</evidence>
<keyword evidence="3 7" id="KW-0812">Transmembrane</keyword>
<dbReference type="AlphaFoldDB" id="A0A0R1VI05"/>
<dbReference type="PANTHER" id="PTHR33885">
    <property type="entry name" value="PHAGE SHOCK PROTEIN C"/>
    <property type="match status" value="1"/>
</dbReference>
<evidence type="ECO:0000256" key="1">
    <source>
        <dbReference type="ARBA" id="ARBA00004162"/>
    </source>
</evidence>
<name>A0A0R1VI05_9LACO</name>
<evidence type="ECO:0000256" key="4">
    <source>
        <dbReference type="ARBA" id="ARBA00022989"/>
    </source>
</evidence>
<dbReference type="InterPro" id="IPR007168">
    <property type="entry name" value="Phageshock_PspC_N"/>
</dbReference>
<organism evidence="9 10">
    <name type="scientific">Lactobacillus kitasatonis DSM 16761 = JCM 1039</name>
    <dbReference type="NCBI Taxonomy" id="1423767"/>
    <lineage>
        <taxon>Bacteria</taxon>
        <taxon>Bacillati</taxon>
        <taxon>Bacillota</taxon>
        <taxon>Bacilli</taxon>
        <taxon>Lactobacillales</taxon>
        <taxon>Lactobacillaceae</taxon>
        <taxon>Lactobacillus</taxon>
    </lineage>
</organism>
<dbReference type="GO" id="GO:0005886">
    <property type="term" value="C:plasma membrane"/>
    <property type="evidence" value="ECO:0007669"/>
    <property type="project" value="UniProtKB-SubCell"/>
</dbReference>
<feature type="compositionally biased region" description="Basic and acidic residues" evidence="6">
    <location>
        <begin position="89"/>
        <end position="107"/>
    </location>
</feature>
<evidence type="ECO:0000259" key="8">
    <source>
        <dbReference type="Pfam" id="PF04024"/>
    </source>
</evidence>
<feature type="domain" description="Phage shock protein PspC N-terminal" evidence="8">
    <location>
        <begin position="3"/>
        <end position="60"/>
    </location>
</feature>
<evidence type="ECO:0000256" key="2">
    <source>
        <dbReference type="ARBA" id="ARBA00022475"/>
    </source>
</evidence>
<dbReference type="PANTHER" id="PTHR33885:SF3">
    <property type="entry name" value="PHAGE SHOCK PROTEIN C"/>
    <property type="match status" value="1"/>
</dbReference>
<protein>
    <submittedName>
        <fullName evidence="9">Bacteriophage shock protein C</fullName>
    </submittedName>
</protein>